<dbReference type="AlphaFoldDB" id="A0A3D1JF52"/>
<feature type="domain" description="CBS" evidence="3">
    <location>
        <begin position="9"/>
        <end position="69"/>
    </location>
</feature>
<dbReference type="InterPro" id="IPR051257">
    <property type="entry name" value="Diverse_CBS-Domain"/>
</dbReference>
<evidence type="ECO:0000259" key="3">
    <source>
        <dbReference type="PROSITE" id="PS51371"/>
    </source>
</evidence>
<dbReference type="InterPro" id="IPR044725">
    <property type="entry name" value="CBSX3_CBS_dom"/>
</dbReference>
<dbReference type="EMBL" id="DPBP01000003">
    <property type="protein sequence ID" value="HCE16388.1"/>
    <property type="molecule type" value="Genomic_DNA"/>
</dbReference>
<dbReference type="Gene3D" id="3.10.580.10">
    <property type="entry name" value="CBS-domain"/>
    <property type="match status" value="1"/>
</dbReference>
<dbReference type="Proteomes" id="UP000264141">
    <property type="component" value="Unassembled WGS sequence"/>
</dbReference>
<dbReference type="PANTHER" id="PTHR43080">
    <property type="entry name" value="CBS DOMAIN-CONTAINING PROTEIN CBSX3, MITOCHONDRIAL"/>
    <property type="match status" value="1"/>
</dbReference>
<dbReference type="Pfam" id="PF00571">
    <property type="entry name" value="CBS"/>
    <property type="match status" value="2"/>
</dbReference>
<feature type="domain" description="CBS" evidence="3">
    <location>
        <begin position="77"/>
        <end position="136"/>
    </location>
</feature>
<evidence type="ECO:0000313" key="4">
    <source>
        <dbReference type="EMBL" id="HCE16388.1"/>
    </source>
</evidence>
<dbReference type="STRING" id="229919.GCA_001050195_00490"/>
<organism evidence="4 5">
    <name type="scientific">Anaerolinea thermolimosa</name>
    <dbReference type="NCBI Taxonomy" id="229919"/>
    <lineage>
        <taxon>Bacteria</taxon>
        <taxon>Bacillati</taxon>
        <taxon>Chloroflexota</taxon>
        <taxon>Anaerolineae</taxon>
        <taxon>Anaerolineales</taxon>
        <taxon>Anaerolineaceae</taxon>
        <taxon>Anaerolinea</taxon>
    </lineage>
</organism>
<dbReference type="SUPFAM" id="SSF54631">
    <property type="entry name" value="CBS-domain pair"/>
    <property type="match status" value="1"/>
</dbReference>
<dbReference type="InterPro" id="IPR046342">
    <property type="entry name" value="CBS_dom_sf"/>
</dbReference>
<proteinExistence type="predicted"/>
<dbReference type="SMART" id="SM00116">
    <property type="entry name" value="CBS"/>
    <property type="match status" value="2"/>
</dbReference>
<dbReference type="OrthoDB" id="9802114at2"/>
<sequence>MATVRDLLEGKGYDVWTVSPADSLRQTLRLMAEKQIGAVPVIEGGKVVGIFSERDFARHAVDFTDCLDLEIPVRTLMTHPVYYVSPEQTIDDCMAVMTAKKLRHLPVLENGQLIGLISIGDVVKHLLADKQNTIDLLEHFLWVNLI</sequence>
<dbReference type="RefSeq" id="WP_062189405.1">
    <property type="nucleotide sequence ID" value="NZ_DF967965.1"/>
</dbReference>
<comment type="caution">
    <text evidence="4">The sequence shown here is derived from an EMBL/GenBank/DDBJ whole genome shotgun (WGS) entry which is preliminary data.</text>
</comment>
<dbReference type="PANTHER" id="PTHR43080:SF2">
    <property type="entry name" value="CBS DOMAIN-CONTAINING PROTEIN"/>
    <property type="match status" value="1"/>
</dbReference>
<evidence type="ECO:0000256" key="2">
    <source>
        <dbReference type="PROSITE-ProRule" id="PRU00703"/>
    </source>
</evidence>
<gene>
    <name evidence="4" type="ORF">DEQ80_00875</name>
</gene>
<name>A0A3D1JF52_9CHLR</name>
<evidence type="ECO:0000256" key="1">
    <source>
        <dbReference type="ARBA" id="ARBA00023122"/>
    </source>
</evidence>
<protein>
    <submittedName>
        <fullName evidence="4">CBS domain-containing protein</fullName>
    </submittedName>
</protein>
<dbReference type="InterPro" id="IPR000644">
    <property type="entry name" value="CBS_dom"/>
</dbReference>
<dbReference type="PROSITE" id="PS51371">
    <property type="entry name" value="CBS"/>
    <property type="match status" value="2"/>
</dbReference>
<evidence type="ECO:0000313" key="5">
    <source>
        <dbReference type="Proteomes" id="UP000264141"/>
    </source>
</evidence>
<dbReference type="CDD" id="cd04623">
    <property type="entry name" value="CBS_pair_bac_euk"/>
    <property type="match status" value="1"/>
</dbReference>
<keyword evidence="1 2" id="KW-0129">CBS domain</keyword>
<reference evidence="4 5" key="1">
    <citation type="journal article" date="2018" name="Nat. Biotechnol.">
        <title>A standardized bacterial taxonomy based on genome phylogeny substantially revises the tree of life.</title>
        <authorList>
            <person name="Parks D.H."/>
            <person name="Chuvochina M."/>
            <person name="Waite D.W."/>
            <person name="Rinke C."/>
            <person name="Skarshewski A."/>
            <person name="Chaumeil P.A."/>
            <person name="Hugenholtz P."/>
        </authorList>
    </citation>
    <scope>NUCLEOTIDE SEQUENCE [LARGE SCALE GENOMIC DNA]</scope>
    <source>
        <strain evidence="4">UBA8781</strain>
    </source>
</reference>
<accession>A0A3D1JF52</accession>